<name>A0A6L0XS46_LEIIN</name>
<feature type="region of interest" description="Disordered" evidence="1">
    <location>
        <begin position="213"/>
        <end position="232"/>
    </location>
</feature>
<dbReference type="AlphaFoldDB" id="A0A6L0XS46"/>
<sequence>MAEAKVVKDLAEVCARGEETYSVWTTAKALVQRRYLSAKAQGTFEDCGKLLVSLTQVLRTYLRIDLAQELLRDMLFQVMERFSAKQAAGATAAIVKDGGAPHSSFDLAAANFLQHVFDTLLSATTRTYTLMGPMPLVVEWNRDADSGGVDAVVAQSKHAASWAEDVVLEFAARAADFLSQRLQSADVLSRWAQNLFVSYEQLLALRLALPSSPPSTPQDGKAASTAAPSPSVPVPTLAAQLLRMSIFSRASRTGKESSDSPSAATTPLTAAVHWLTHFAREPNAVNHLFAQYVYFDILGRGQQRSSTTNTAPGNSGAPAKMPLERVNAALEERCALTRREAIYMARAAVEAYWQAFPLVLKQTSSASSRLLSSCVEESGKEDANVDPQYVHLYRWTWFLDSLTLTFAYSGSASAGANEDAAAQQRERQKHVCAQLLETYADVAAELPGLKWKELIAAYIGP</sequence>
<accession>A0A6L0XS46</accession>
<dbReference type="OMA" id="PLVVEWN"/>
<proteinExistence type="predicted"/>
<organism evidence="2 3">
    <name type="scientific">Leishmania infantum</name>
    <dbReference type="NCBI Taxonomy" id="5671"/>
    <lineage>
        <taxon>Eukaryota</taxon>
        <taxon>Discoba</taxon>
        <taxon>Euglenozoa</taxon>
        <taxon>Kinetoplastea</taxon>
        <taxon>Metakinetoplastina</taxon>
        <taxon>Trypanosomatida</taxon>
        <taxon>Trypanosomatidae</taxon>
        <taxon>Leishmaniinae</taxon>
        <taxon>Leishmania</taxon>
    </lineage>
</organism>
<reference evidence="2" key="1">
    <citation type="submission" date="2020-06" db="EMBL/GenBank/DDBJ databases">
        <authorList>
            <person name="Gonzalez-de la Fuente S."/>
            <person name="Peiro-Pastor R."/>
            <person name="Rastrojo A."/>
            <person name="Moreno J."/>
            <person name="Carrasco-Ramiro F."/>
            <person name="Requena JM."/>
            <person name="Aguado B."/>
        </authorList>
    </citation>
    <scope>NUCLEOTIDE SEQUENCE</scope>
</reference>
<evidence type="ECO:0000313" key="3">
    <source>
        <dbReference type="Proteomes" id="UP000255414"/>
    </source>
</evidence>
<feature type="compositionally biased region" description="Low complexity" evidence="1">
    <location>
        <begin position="222"/>
        <end position="232"/>
    </location>
</feature>
<evidence type="ECO:0000313" key="2">
    <source>
        <dbReference type="EMBL" id="CAC9550262.1"/>
    </source>
</evidence>
<protein>
    <submittedName>
        <fullName evidence="2">Hypothetical_protein_-_conserved</fullName>
    </submittedName>
</protein>
<dbReference type="EMBL" id="LR812969">
    <property type="protein sequence ID" value="CAC9550262.1"/>
    <property type="molecule type" value="Genomic_DNA"/>
</dbReference>
<gene>
    <name evidence="2" type="ORF">LINF_360029800</name>
</gene>
<dbReference type="Proteomes" id="UP000255414">
    <property type="component" value="Chromosome 36"/>
</dbReference>
<evidence type="ECO:0000256" key="1">
    <source>
        <dbReference type="SAM" id="MobiDB-lite"/>
    </source>
</evidence>